<evidence type="ECO:0000313" key="1">
    <source>
        <dbReference type="EMBL" id="MDY4337197.1"/>
    </source>
</evidence>
<name>A0ABU5FQK1_9STRE</name>
<gene>
    <name evidence="1" type="ORF">SPC83_03525</name>
</gene>
<reference evidence="1 2" key="1">
    <citation type="submission" date="2023-11" db="EMBL/GenBank/DDBJ databases">
        <title>Streptococcus wuxiensis sp. nov., Streptococcus jiangnanensis sp. nov., Streptococcus fermentans sp. nov., three novel members of the genus Streptococcus isolated from breast milk.</title>
        <authorList>
            <person name="Zhou Y."/>
            <person name="Yang B."/>
        </authorList>
    </citation>
    <scope>NUCLEOTIDE SEQUENCE [LARGE SCALE GENOMIC DNA]</scope>
    <source>
        <strain evidence="1 2">21WXBC0057M1</strain>
    </source>
</reference>
<keyword evidence="2" id="KW-1185">Reference proteome</keyword>
<organism evidence="1 2">
    <name type="scientific">Streptococcus wuxiensis</name>
    <dbReference type="NCBI Taxonomy" id="3095078"/>
    <lineage>
        <taxon>Bacteria</taxon>
        <taxon>Bacillati</taxon>
        <taxon>Bacillota</taxon>
        <taxon>Bacilli</taxon>
        <taxon>Lactobacillales</taxon>
        <taxon>Streptococcaceae</taxon>
        <taxon>Streptococcus</taxon>
    </lineage>
</organism>
<dbReference type="Proteomes" id="UP001272345">
    <property type="component" value="Unassembled WGS sequence"/>
</dbReference>
<protein>
    <submittedName>
        <fullName evidence="1">Uncharacterized protein</fullName>
    </submittedName>
</protein>
<dbReference type="RefSeq" id="WP_320693640.1">
    <property type="nucleotide sequence ID" value="NZ_JAXHDO010000002.1"/>
</dbReference>
<accession>A0ABU5FQK1</accession>
<evidence type="ECO:0000313" key="2">
    <source>
        <dbReference type="Proteomes" id="UP001272345"/>
    </source>
</evidence>
<sequence length="94" mass="10992">MVLETGLKVVIRVYYSKAHKEFLQTGYCVKVNQEEFKDLAGISCKDESVAKFDTLKIAASVIQRSFKNTPDIRYVPMYEYDAIWLDEKEKKFNK</sequence>
<proteinExistence type="predicted"/>
<comment type="caution">
    <text evidence="1">The sequence shown here is derived from an EMBL/GenBank/DDBJ whole genome shotgun (WGS) entry which is preliminary data.</text>
</comment>
<dbReference type="EMBL" id="JAXHDO010000002">
    <property type="protein sequence ID" value="MDY4337197.1"/>
    <property type="molecule type" value="Genomic_DNA"/>
</dbReference>